<keyword evidence="3 6" id="KW-0418">Kinase</keyword>
<dbReference type="InterPro" id="IPR050406">
    <property type="entry name" value="FGGY_Carb_Kinase"/>
</dbReference>
<sequence>MTHVAVIDIGKTNAKLALVDMDTLNELAVVKRPNTVLPSPPWPHFDVDGIWEFLLDAMAQFHQSHGINAISITTHGACAALVGHDGRLAAPILDYEHDGPNAVAADYDAIRPRFEETGAPRLPMGLNLGAQLYWQFREDRELRDRTAALVTYPQYWGYRMTGVTACDVSSLGCHTDLWNPHEGSFSDLVLDLNIADLIGKPRKCSDILGTLLPGVVVRTGLDPATPVYCGIHDSNASLLPHVLRQSAPFSVVSTGTWVIAMSVGGDQARLDPTRDTLINVNALGDPVPSARFMGGREYNTILKGDAVEYTEDDIMAVAQNGPMLLPSIIPESGPFQNRRAEWVGTEPPIGSIERTVATAFYLALMTAECLALTGHNGPVIVEGPFAGNPGFCTMLGTATNCTVEAAGGTTGTSEGAALLALPAGSRAPSMDQRRTYLPINDPLFRYATSWKSKVAAYRADGDLK</sequence>
<dbReference type="CDD" id="cd07772">
    <property type="entry name" value="ASKHA_NBD_FGGY_NaCK-like"/>
    <property type="match status" value="1"/>
</dbReference>
<dbReference type="EMBL" id="FXYD01000002">
    <property type="protein sequence ID" value="SMX36756.1"/>
    <property type="molecule type" value="Genomic_DNA"/>
</dbReference>
<accession>A0A238K485</accession>
<evidence type="ECO:0000256" key="1">
    <source>
        <dbReference type="ARBA" id="ARBA00009156"/>
    </source>
</evidence>
<dbReference type="SUPFAM" id="SSF53067">
    <property type="entry name" value="Actin-like ATPase domain"/>
    <property type="match status" value="2"/>
</dbReference>
<protein>
    <submittedName>
        <fullName evidence="6">L-fuculokinase</fullName>
    </submittedName>
</protein>
<keyword evidence="2" id="KW-0808">Transferase</keyword>
<dbReference type="InterPro" id="IPR043129">
    <property type="entry name" value="ATPase_NBD"/>
</dbReference>
<proteinExistence type="inferred from homology"/>
<gene>
    <name evidence="6" type="ORF">OCA8868_01086</name>
</gene>
<keyword evidence="7" id="KW-1185">Reference proteome</keyword>
<dbReference type="InterPro" id="IPR018484">
    <property type="entry name" value="FGGY_N"/>
</dbReference>
<evidence type="ECO:0000259" key="5">
    <source>
        <dbReference type="Pfam" id="PF21546"/>
    </source>
</evidence>
<dbReference type="Proteomes" id="UP000203464">
    <property type="component" value="Unassembled WGS sequence"/>
</dbReference>
<dbReference type="RefSeq" id="WP_093995567.1">
    <property type="nucleotide sequence ID" value="NZ_FXYD01000002.1"/>
</dbReference>
<evidence type="ECO:0000259" key="4">
    <source>
        <dbReference type="Pfam" id="PF00370"/>
    </source>
</evidence>
<dbReference type="PANTHER" id="PTHR43095">
    <property type="entry name" value="SUGAR KINASE"/>
    <property type="match status" value="1"/>
</dbReference>
<dbReference type="Gene3D" id="3.30.420.40">
    <property type="match status" value="2"/>
</dbReference>
<feature type="domain" description="Carbohydrate kinase FGGY N-terminal" evidence="4">
    <location>
        <begin position="5"/>
        <end position="239"/>
    </location>
</feature>
<dbReference type="GO" id="GO:0016301">
    <property type="term" value="F:kinase activity"/>
    <property type="evidence" value="ECO:0007669"/>
    <property type="project" value="UniProtKB-KW"/>
</dbReference>
<dbReference type="InterPro" id="IPR049382">
    <property type="entry name" value="FGGY_C_2"/>
</dbReference>
<dbReference type="Pfam" id="PF21546">
    <property type="entry name" value="FGGY_C_2"/>
    <property type="match status" value="1"/>
</dbReference>
<feature type="domain" description="Carbohydrate kinase FGGY C-terminal" evidence="5">
    <location>
        <begin position="247"/>
        <end position="421"/>
    </location>
</feature>
<dbReference type="PANTHER" id="PTHR43095:SF5">
    <property type="entry name" value="XYLULOSE KINASE"/>
    <property type="match status" value="1"/>
</dbReference>
<dbReference type="Pfam" id="PF00370">
    <property type="entry name" value="FGGY_N"/>
    <property type="match status" value="1"/>
</dbReference>
<reference evidence="7" key="1">
    <citation type="submission" date="2017-05" db="EMBL/GenBank/DDBJ databases">
        <authorList>
            <person name="Rodrigo-Torres L."/>
            <person name="Arahal R. D."/>
            <person name="Lucena T."/>
        </authorList>
    </citation>
    <scope>NUCLEOTIDE SEQUENCE [LARGE SCALE GENOMIC DNA]</scope>
    <source>
        <strain evidence="7">CECT 8868</strain>
    </source>
</reference>
<organism evidence="6 7">
    <name type="scientific">Octadecabacter ascidiaceicola</name>
    <dbReference type="NCBI Taxonomy" id="1655543"/>
    <lineage>
        <taxon>Bacteria</taxon>
        <taxon>Pseudomonadati</taxon>
        <taxon>Pseudomonadota</taxon>
        <taxon>Alphaproteobacteria</taxon>
        <taxon>Rhodobacterales</taxon>
        <taxon>Roseobacteraceae</taxon>
        <taxon>Octadecabacter</taxon>
    </lineage>
</organism>
<comment type="similarity">
    <text evidence="1">Belongs to the FGGY kinase family.</text>
</comment>
<evidence type="ECO:0000256" key="2">
    <source>
        <dbReference type="ARBA" id="ARBA00022679"/>
    </source>
</evidence>
<dbReference type="AlphaFoldDB" id="A0A238K485"/>
<evidence type="ECO:0000256" key="3">
    <source>
        <dbReference type="ARBA" id="ARBA00022777"/>
    </source>
</evidence>
<evidence type="ECO:0000313" key="7">
    <source>
        <dbReference type="Proteomes" id="UP000203464"/>
    </source>
</evidence>
<name>A0A238K485_9RHOB</name>
<dbReference type="GO" id="GO:0005975">
    <property type="term" value="P:carbohydrate metabolic process"/>
    <property type="evidence" value="ECO:0007669"/>
    <property type="project" value="InterPro"/>
</dbReference>
<dbReference type="OrthoDB" id="9786272at2"/>
<evidence type="ECO:0000313" key="6">
    <source>
        <dbReference type="EMBL" id="SMX36756.1"/>
    </source>
</evidence>